<dbReference type="EMBL" id="CM001887">
    <property type="protein sequence ID" value="EOY31605.1"/>
    <property type="molecule type" value="Genomic_DNA"/>
</dbReference>
<dbReference type="Proteomes" id="UP000026915">
    <property type="component" value="Chromosome 9"/>
</dbReference>
<gene>
    <name evidence="1" type="ORF">TCM_038572</name>
</gene>
<reference evidence="1 2" key="1">
    <citation type="journal article" date="2013" name="Genome Biol.">
        <title>The genome sequence of the most widely cultivated cacao type and its use to identify candidate genes regulating pod color.</title>
        <authorList>
            <person name="Motamayor J.C."/>
            <person name="Mockaitis K."/>
            <person name="Schmutz J."/>
            <person name="Haiminen N."/>
            <person name="Iii D.L."/>
            <person name="Cornejo O."/>
            <person name="Findley S.D."/>
            <person name="Zheng P."/>
            <person name="Utro F."/>
            <person name="Royaert S."/>
            <person name="Saski C."/>
            <person name="Jenkins J."/>
            <person name="Podicheti R."/>
            <person name="Zhao M."/>
            <person name="Scheffler B.E."/>
            <person name="Stack J.C."/>
            <person name="Feltus F.A."/>
            <person name="Mustiga G.M."/>
            <person name="Amores F."/>
            <person name="Phillips W."/>
            <person name="Marelli J.P."/>
            <person name="May G.D."/>
            <person name="Shapiro H."/>
            <person name="Ma J."/>
            <person name="Bustamante C.D."/>
            <person name="Schnell R.J."/>
            <person name="Main D."/>
            <person name="Gilbert D."/>
            <person name="Parida L."/>
            <person name="Kuhn D.N."/>
        </authorList>
    </citation>
    <scope>NUCLEOTIDE SEQUENCE [LARGE SCALE GENOMIC DNA]</scope>
    <source>
        <strain evidence="2">cv. Matina 1-6</strain>
    </source>
</reference>
<evidence type="ECO:0000313" key="1">
    <source>
        <dbReference type="EMBL" id="EOY31605.1"/>
    </source>
</evidence>
<sequence>MASQSSFRGISQHMVSYTTGENHIRNFKHCPYLPLSLRHGHNHHYTADGNNKRTNHHSCRRNIHSHKDMDTLNLMIFIIQNSSTDGTCTVNIITLSETIYEWNILLNITH</sequence>
<dbReference type="HOGENOM" id="CLU_2175665_0_0_1"/>
<keyword evidence="2" id="KW-1185">Reference proteome</keyword>
<evidence type="ECO:0000313" key="2">
    <source>
        <dbReference type="Proteomes" id="UP000026915"/>
    </source>
</evidence>
<accession>A0A061GP30</accession>
<dbReference type="Gramene" id="EOY31605">
    <property type="protein sequence ID" value="EOY31605"/>
    <property type="gene ID" value="TCM_038572"/>
</dbReference>
<protein>
    <submittedName>
        <fullName evidence="1">Uncharacterized protein</fullName>
    </submittedName>
</protein>
<organism evidence="1 2">
    <name type="scientific">Theobroma cacao</name>
    <name type="common">Cacao</name>
    <name type="synonym">Cocoa</name>
    <dbReference type="NCBI Taxonomy" id="3641"/>
    <lineage>
        <taxon>Eukaryota</taxon>
        <taxon>Viridiplantae</taxon>
        <taxon>Streptophyta</taxon>
        <taxon>Embryophyta</taxon>
        <taxon>Tracheophyta</taxon>
        <taxon>Spermatophyta</taxon>
        <taxon>Magnoliopsida</taxon>
        <taxon>eudicotyledons</taxon>
        <taxon>Gunneridae</taxon>
        <taxon>Pentapetalae</taxon>
        <taxon>rosids</taxon>
        <taxon>malvids</taxon>
        <taxon>Malvales</taxon>
        <taxon>Malvaceae</taxon>
        <taxon>Byttnerioideae</taxon>
        <taxon>Theobroma</taxon>
    </lineage>
</organism>
<proteinExistence type="predicted"/>
<name>A0A061GP30_THECC</name>
<dbReference type="InParanoid" id="A0A061GP30"/>
<dbReference type="AlphaFoldDB" id="A0A061GP30"/>